<keyword evidence="4" id="KW-0645">Protease</keyword>
<evidence type="ECO:0000313" key="23">
    <source>
        <dbReference type="Proteomes" id="UP000694568"/>
    </source>
</evidence>
<sequence length="1351" mass="150547">MNPADNSSDTTPEFTQIRTAIANQGILLGQHDTLFKTISENSQMLLNQVQLLTNQVSALTTQVNAAPPVQGIQTAPSPTPPVFPALPAQIREPFVPAPERYDGNMGTCGDFLTQCSLVFEQQPLTYASERSRIAYLINSTSGSARSWGSAVWESQSDVCNSYVAFTTEMRKVFDHPVRGKEAAKRLFSLRQGSRSVAEMAVEFRTLAAVSGWNDEALQGVFINALSETLKDELVSHDESPTLDNLISLTIRLDNRIRERRRERRALNPKPWRWGVAGSSLMGEVLVSRAVDSSSSPRILLQASLQWQSQNFPISALVDSGADESFLDRELAKQMVLETIPMDRPLQAKGLNGQLLTRITHQTVPVCLRVSGNHQENIQFHIIDCPQTPLVLGIPWLIKHNPHIDWVTGRIVSWSTFCHVNCLCSAQTPASTVPQPPLESMDLSAVPDVYHDLASVFCKHRATSLPPHRPYDCAIDLQPGAPLPNSRLYNLSRPETEAMENYIRDSLAAGIIRPSSSPVGAGFFFVGKKDKTLRPCIDFRGLNNITIKNKYSLPLINSAFPLLHGATIFTKLDLRNAYHLVRIRKGDEWKTAFNTPLGHFEYLVMPFGLSNAPAVFQALVNDVLRDMLNRFVFVYLDDILIFSKSSQEHELHVRQVLQRLLENKLFVKMEKCEFHVSNTSFLGYMIAQGELRMDPAKISAVTDWPAPSTRKQLQRFLGFANFYRRFIKDYSRIAAPLTALTSISLPFEWNEGADSAFKELKHRFASAPILMQPDPDRQFVVEVDASDTGVGAVLSQRSPEDNKLHPCAFLSRKLSQAERNYDVGNRELLAVKLALEEWRHWLEGAEQPFIIWTDHKNLAYIQSAKQLNPRQARWALFFGRFNFSLSYRPGSRNVKPDALSRVHSAVDTGSNPETILPPTCSIAAITCDIEGIVRQAQHLQADPGSGPPNRLFVPESVRSQVLQWAHSSPLTCHPGVTRTLDFLRRKFWWPRMEADTRAFIAACTVCARSKNSTQASAGHLRPLPTPSRPWSHIALDFVTGLPPSSGKTVILTVIDRFSKFAHFLALPKLPTARETADILVKYVFRSHGLPTDIVSDRGPQFISQVWKAFCKALGITSSLSSGYHPQTNGQAERANQEMETALRCVTGSNPGSWSSMLPWVEYAHNTLTNASSGLSPFLCALGYQPPLFPSQERELAVPSVQSHMRRCFKVWRKARVALSQASSYMQRQANRHRSQAPGYSPGQEVWLKSRDLPLKVESKKMAPRFIGPFKILSIVNPCAVKLQLPASLRVHSTFHVSQIKPVSISPLCPPSRPPPPPRVVDGGSCLHCPATSGCSPQRPWFPVPGGLGGLWS</sequence>
<evidence type="ECO:0000256" key="2">
    <source>
        <dbReference type="ARBA" id="ARBA00012180"/>
    </source>
</evidence>
<protein>
    <recommendedName>
        <fullName evidence="18">Gypsy retrotransposon integrase-like protein 1</fullName>
        <ecNumber evidence="3">2.7.7.49</ecNumber>
        <ecNumber evidence="2">3.1.26.4</ecNumber>
    </recommendedName>
</protein>
<dbReference type="Pfam" id="PF00078">
    <property type="entry name" value="RVT_1"/>
    <property type="match status" value="1"/>
</dbReference>
<dbReference type="EC" id="3.1.26.4" evidence="2"/>
<dbReference type="InterPro" id="IPR036397">
    <property type="entry name" value="RNaseH_sf"/>
</dbReference>
<dbReference type="Proteomes" id="UP000694568">
    <property type="component" value="Unplaced"/>
</dbReference>
<dbReference type="PROSITE" id="PS50878">
    <property type="entry name" value="RT_POL"/>
    <property type="match status" value="1"/>
</dbReference>
<dbReference type="GO" id="GO:0006508">
    <property type="term" value="P:proteolysis"/>
    <property type="evidence" value="ECO:0007669"/>
    <property type="project" value="UniProtKB-KW"/>
</dbReference>
<reference evidence="22" key="1">
    <citation type="submission" date="2025-08" db="UniProtKB">
        <authorList>
            <consortium name="Ensembl"/>
        </authorList>
    </citation>
    <scope>IDENTIFICATION</scope>
</reference>
<evidence type="ECO:0000256" key="3">
    <source>
        <dbReference type="ARBA" id="ARBA00012493"/>
    </source>
</evidence>
<keyword evidence="17" id="KW-0233">DNA recombination</keyword>
<dbReference type="GeneTree" id="ENSGT01060000248608"/>
<evidence type="ECO:0000256" key="9">
    <source>
        <dbReference type="ARBA" id="ARBA00022750"/>
    </source>
</evidence>
<keyword evidence="6" id="KW-0548">Nucleotidyltransferase</keyword>
<evidence type="ECO:0000256" key="15">
    <source>
        <dbReference type="ARBA" id="ARBA00022932"/>
    </source>
</evidence>
<dbReference type="GO" id="GO:0006310">
    <property type="term" value="P:DNA recombination"/>
    <property type="evidence" value="ECO:0007669"/>
    <property type="project" value="UniProtKB-KW"/>
</dbReference>
<feature type="domain" description="Peptidase A2" evidence="19">
    <location>
        <begin position="313"/>
        <end position="352"/>
    </location>
</feature>
<keyword evidence="10" id="KW-0255">Endonuclease</keyword>
<dbReference type="InterPro" id="IPR041588">
    <property type="entry name" value="Integrase_H2C2"/>
</dbReference>
<dbReference type="Pfam" id="PF17921">
    <property type="entry name" value="Integrase_H2C2"/>
    <property type="match status" value="1"/>
</dbReference>
<feature type="domain" description="Reverse transcriptase" evidence="20">
    <location>
        <begin position="506"/>
        <end position="685"/>
    </location>
</feature>
<dbReference type="GO" id="GO:0046872">
    <property type="term" value="F:metal ion binding"/>
    <property type="evidence" value="ECO:0007669"/>
    <property type="project" value="UniProtKB-KW"/>
</dbReference>
<accession>A0A8D0ADK9</accession>
<dbReference type="InterPro" id="IPR001584">
    <property type="entry name" value="Integrase_cat-core"/>
</dbReference>
<keyword evidence="14" id="KW-0695">RNA-directed DNA polymerase</keyword>
<dbReference type="EC" id="2.7.7.49" evidence="3"/>
<keyword evidence="16" id="KW-0238">DNA-binding</keyword>
<dbReference type="InterPro" id="IPR050951">
    <property type="entry name" value="Retrovirus_Pol_polyprotein"/>
</dbReference>
<dbReference type="SUPFAM" id="SSF53098">
    <property type="entry name" value="Ribonuclease H-like"/>
    <property type="match status" value="1"/>
</dbReference>
<dbReference type="GO" id="GO:0015074">
    <property type="term" value="P:DNA integration"/>
    <property type="evidence" value="ECO:0007669"/>
    <property type="project" value="UniProtKB-KW"/>
</dbReference>
<organism evidence="22 23">
    <name type="scientific">Sander lucioperca</name>
    <name type="common">Pike-perch</name>
    <name type="synonym">Perca lucioperca</name>
    <dbReference type="NCBI Taxonomy" id="283035"/>
    <lineage>
        <taxon>Eukaryota</taxon>
        <taxon>Metazoa</taxon>
        <taxon>Chordata</taxon>
        <taxon>Craniata</taxon>
        <taxon>Vertebrata</taxon>
        <taxon>Euteleostomi</taxon>
        <taxon>Actinopterygii</taxon>
        <taxon>Neopterygii</taxon>
        <taxon>Teleostei</taxon>
        <taxon>Neoteleostei</taxon>
        <taxon>Acanthomorphata</taxon>
        <taxon>Eupercaria</taxon>
        <taxon>Perciformes</taxon>
        <taxon>Percoidei</taxon>
        <taxon>Percidae</taxon>
        <taxon>Luciopercinae</taxon>
        <taxon>Sander</taxon>
    </lineage>
</organism>
<evidence type="ECO:0000256" key="17">
    <source>
        <dbReference type="ARBA" id="ARBA00023172"/>
    </source>
</evidence>
<feature type="domain" description="Integrase catalytic" evidence="21">
    <location>
        <begin position="1024"/>
        <end position="1183"/>
    </location>
</feature>
<evidence type="ECO:0000256" key="13">
    <source>
        <dbReference type="ARBA" id="ARBA00022908"/>
    </source>
</evidence>
<keyword evidence="5" id="KW-0808">Transferase</keyword>
<dbReference type="PANTHER" id="PTHR37984">
    <property type="entry name" value="PROTEIN CBG26694"/>
    <property type="match status" value="1"/>
</dbReference>
<keyword evidence="9" id="KW-0064">Aspartyl protease</keyword>
<dbReference type="GO" id="GO:0003964">
    <property type="term" value="F:RNA-directed DNA polymerase activity"/>
    <property type="evidence" value="ECO:0007669"/>
    <property type="project" value="UniProtKB-KW"/>
</dbReference>
<dbReference type="SUPFAM" id="SSF50630">
    <property type="entry name" value="Acid proteases"/>
    <property type="match status" value="1"/>
</dbReference>
<evidence type="ECO:0000256" key="10">
    <source>
        <dbReference type="ARBA" id="ARBA00022759"/>
    </source>
</evidence>
<dbReference type="InterPro" id="IPR000477">
    <property type="entry name" value="RT_dom"/>
</dbReference>
<dbReference type="GO" id="GO:0004523">
    <property type="term" value="F:RNA-DNA hybrid ribonuclease activity"/>
    <property type="evidence" value="ECO:0007669"/>
    <property type="project" value="UniProtKB-EC"/>
</dbReference>
<evidence type="ECO:0000256" key="5">
    <source>
        <dbReference type="ARBA" id="ARBA00022679"/>
    </source>
</evidence>
<dbReference type="InterPro" id="IPR041373">
    <property type="entry name" value="RT_RNaseH"/>
</dbReference>
<dbReference type="InterPro" id="IPR001995">
    <property type="entry name" value="Peptidase_A2_cat"/>
</dbReference>
<dbReference type="GO" id="GO:0003677">
    <property type="term" value="F:DNA binding"/>
    <property type="evidence" value="ECO:0007669"/>
    <property type="project" value="UniProtKB-KW"/>
</dbReference>
<dbReference type="PROSITE" id="PS50175">
    <property type="entry name" value="ASP_PROT_RETROV"/>
    <property type="match status" value="1"/>
</dbReference>
<evidence type="ECO:0000259" key="20">
    <source>
        <dbReference type="PROSITE" id="PS50878"/>
    </source>
</evidence>
<dbReference type="InterPro" id="IPR012337">
    <property type="entry name" value="RNaseH-like_sf"/>
</dbReference>
<keyword evidence="23" id="KW-1185">Reference proteome</keyword>
<dbReference type="Gene3D" id="2.40.70.10">
    <property type="entry name" value="Acid Proteases"/>
    <property type="match status" value="1"/>
</dbReference>
<dbReference type="InterPro" id="IPR021109">
    <property type="entry name" value="Peptidase_aspartic_dom_sf"/>
</dbReference>
<dbReference type="InterPro" id="IPR043502">
    <property type="entry name" value="DNA/RNA_pol_sf"/>
</dbReference>
<evidence type="ECO:0000259" key="21">
    <source>
        <dbReference type="PROSITE" id="PS50994"/>
    </source>
</evidence>
<evidence type="ECO:0000313" key="22">
    <source>
        <dbReference type="Ensembl" id="ENSSLUP00000053527.1"/>
    </source>
</evidence>
<dbReference type="CDD" id="cd01647">
    <property type="entry name" value="RT_LTR"/>
    <property type="match status" value="1"/>
</dbReference>
<dbReference type="FunFam" id="3.30.420.10:FF:000032">
    <property type="entry name" value="Retrovirus-related Pol polyprotein from transposon 297-like Protein"/>
    <property type="match status" value="1"/>
</dbReference>
<dbReference type="GO" id="GO:0003887">
    <property type="term" value="F:DNA-directed DNA polymerase activity"/>
    <property type="evidence" value="ECO:0007669"/>
    <property type="project" value="UniProtKB-KW"/>
</dbReference>
<dbReference type="Pfam" id="PF17917">
    <property type="entry name" value="RT_RNaseH"/>
    <property type="match status" value="1"/>
</dbReference>
<dbReference type="Pfam" id="PF03732">
    <property type="entry name" value="Retrotrans_gag"/>
    <property type="match status" value="1"/>
</dbReference>
<comment type="similarity">
    <text evidence="1">Belongs to the beta type-B retroviral polymerase family. HERV class-II K(HML-2) pol subfamily.</text>
</comment>
<keyword evidence="13" id="KW-0229">DNA integration</keyword>
<dbReference type="CDD" id="cd00303">
    <property type="entry name" value="retropepsin_like"/>
    <property type="match status" value="1"/>
</dbReference>
<dbReference type="FunFam" id="1.10.340.70:FF:000001">
    <property type="entry name" value="Retrovirus-related Pol polyprotein from transposon gypsy-like Protein"/>
    <property type="match status" value="1"/>
</dbReference>
<dbReference type="Pfam" id="PF13975">
    <property type="entry name" value="gag-asp_proteas"/>
    <property type="match status" value="1"/>
</dbReference>
<dbReference type="Gene3D" id="3.30.420.10">
    <property type="entry name" value="Ribonuclease H-like superfamily/Ribonuclease H"/>
    <property type="match status" value="1"/>
</dbReference>
<evidence type="ECO:0000256" key="6">
    <source>
        <dbReference type="ARBA" id="ARBA00022695"/>
    </source>
</evidence>
<evidence type="ECO:0000256" key="1">
    <source>
        <dbReference type="ARBA" id="ARBA00010879"/>
    </source>
</evidence>
<evidence type="ECO:0000256" key="18">
    <source>
        <dbReference type="ARBA" id="ARBA00039658"/>
    </source>
</evidence>
<dbReference type="Gene3D" id="3.10.10.10">
    <property type="entry name" value="HIV Type 1 Reverse Transcriptase, subunit A, domain 1"/>
    <property type="match status" value="1"/>
</dbReference>
<evidence type="ECO:0000256" key="4">
    <source>
        <dbReference type="ARBA" id="ARBA00022670"/>
    </source>
</evidence>
<evidence type="ECO:0000256" key="11">
    <source>
        <dbReference type="ARBA" id="ARBA00022801"/>
    </source>
</evidence>
<dbReference type="PANTHER" id="PTHR37984:SF5">
    <property type="entry name" value="PROTEIN NYNRIN-LIKE"/>
    <property type="match status" value="1"/>
</dbReference>
<dbReference type="Gene3D" id="1.10.340.70">
    <property type="match status" value="1"/>
</dbReference>
<keyword evidence="8" id="KW-0479">Metal-binding</keyword>
<keyword evidence="15" id="KW-0239">DNA-directed DNA polymerase</keyword>
<dbReference type="FunFam" id="3.30.70.270:FF:000020">
    <property type="entry name" value="Transposon Tf2-6 polyprotein-like Protein"/>
    <property type="match status" value="1"/>
</dbReference>
<evidence type="ECO:0000256" key="12">
    <source>
        <dbReference type="ARBA" id="ARBA00022842"/>
    </source>
</evidence>
<dbReference type="InterPro" id="IPR005162">
    <property type="entry name" value="Retrotrans_gag_dom"/>
</dbReference>
<dbReference type="CDD" id="cd09274">
    <property type="entry name" value="RNase_HI_RT_Ty3"/>
    <property type="match status" value="1"/>
</dbReference>
<dbReference type="InterPro" id="IPR043128">
    <property type="entry name" value="Rev_trsase/Diguanyl_cyclase"/>
</dbReference>
<keyword evidence="7" id="KW-0540">Nuclease</keyword>
<dbReference type="Pfam" id="PF00665">
    <property type="entry name" value="rve"/>
    <property type="match status" value="1"/>
</dbReference>
<dbReference type="Ensembl" id="ENSSLUT00000055100.1">
    <property type="protein sequence ID" value="ENSSLUP00000053527.1"/>
    <property type="gene ID" value="ENSSLUG00000023196.1"/>
</dbReference>
<evidence type="ECO:0000259" key="19">
    <source>
        <dbReference type="PROSITE" id="PS50175"/>
    </source>
</evidence>
<dbReference type="Gene3D" id="3.30.70.270">
    <property type="match status" value="2"/>
</dbReference>
<evidence type="ECO:0000256" key="8">
    <source>
        <dbReference type="ARBA" id="ARBA00022723"/>
    </source>
</evidence>
<proteinExistence type="inferred from homology"/>
<dbReference type="InterPro" id="IPR056924">
    <property type="entry name" value="SH3_Tf2-1"/>
</dbReference>
<evidence type="ECO:0000256" key="16">
    <source>
        <dbReference type="ARBA" id="ARBA00023125"/>
    </source>
</evidence>
<dbReference type="FunFam" id="3.10.20.370:FF:000003">
    <property type="entry name" value="Transposon Tf2-6 polyprotein"/>
    <property type="match status" value="1"/>
</dbReference>
<evidence type="ECO:0000256" key="14">
    <source>
        <dbReference type="ARBA" id="ARBA00022918"/>
    </source>
</evidence>
<name>A0A8D0ADK9_SANLU</name>
<reference evidence="22" key="2">
    <citation type="submission" date="2025-09" db="UniProtKB">
        <authorList>
            <consortium name="Ensembl"/>
        </authorList>
    </citation>
    <scope>IDENTIFICATION</scope>
</reference>
<dbReference type="GO" id="GO:0004190">
    <property type="term" value="F:aspartic-type endopeptidase activity"/>
    <property type="evidence" value="ECO:0007669"/>
    <property type="project" value="UniProtKB-KW"/>
</dbReference>
<dbReference type="Pfam" id="PF24626">
    <property type="entry name" value="SH3_Tf2-1"/>
    <property type="match status" value="1"/>
</dbReference>
<keyword evidence="11" id="KW-0378">Hydrolase</keyword>
<dbReference type="PROSITE" id="PS50994">
    <property type="entry name" value="INTEGRASE"/>
    <property type="match status" value="1"/>
</dbReference>
<evidence type="ECO:0000256" key="7">
    <source>
        <dbReference type="ARBA" id="ARBA00022722"/>
    </source>
</evidence>
<dbReference type="SUPFAM" id="SSF56672">
    <property type="entry name" value="DNA/RNA polymerases"/>
    <property type="match status" value="1"/>
</dbReference>
<keyword evidence="12" id="KW-0460">Magnesium</keyword>